<dbReference type="EMBL" id="MDEO01000035">
    <property type="protein sequence ID" value="OCX14501.1"/>
    <property type="molecule type" value="Genomic_DNA"/>
</dbReference>
<dbReference type="InterPro" id="IPR020449">
    <property type="entry name" value="Tscrpt_reg_AraC-type_HTH"/>
</dbReference>
<dbReference type="SMART" id="SM00342">
    <property type="entry name" value="HTH_ARAC"/>
    <property type="match status" value="1"/>
</dbReference>
<protein>
    <recommendedName>
        <fullName evidence="4">HTH araC/xylS-type domain-containing protein</fullName>
    </recommendedName>
</protein>
<dbReference type="GO" id="GO:0003700">
    <property type="term" value="F:DNA-binding transcription factor activity"/>
    <property type="evidence" value="ECO:0007669"/>
    <property type="project" value="InterPro"/>
</dbReference>
<dbReference type="PANTHER" id="PTHR46796:SF6">
    <property type="entry name" value="ARAC SUBFAMILY"/>
    <property type="match status" value="1"/>
</dbReference>
<dbReference type="GO" id="GO:0043565">
    <property type="term" value="F:sequence-specific DNA binding"/>
    <property type="evidence" value="ECO:0007669"/>
    <property type="project" value="InterPro"/>
</dbReference>
<accession>A0A1C2DIB1</accession>
<evidence type="ECO:0000256" key="3">
    <source>
        <dbReference type="ARBA" id="ARBA00023163"/>
    </source>
</evidence>
<dbReference type="InterPro" id="IPR009057">
    <property type="entry name" value="Homeodomain-like_sf"/>
</dbReference>
<dbReference type="SUPFAM" id="SSF46689">
    <property type="entry name" value="Homeodomain-like"/>
    <property type="match status" value="1"/>
</dbReference>
<name>A0A1C2DIB1_9HYPH</name>
<dbReference type="AlphaFoldDB" id="A0A1C2DIB1"/>
<comment type="caution">
    <text evidence="5">The sequence shown here is derived from an EMBL/GenBank/DDBJ whole genome shotgun (WGS) entry which is preliminary data.</text>
</comment>
<evidence type="ECO:0000256" key="1">
    <source>
        <dbReference type="ARBA" id="ARBA00023015"/>
    </source>
</evidence>
<dbReference type="PROSITE" id="PS01124">
    <property type="entry name" value="HTH_ARAC_FAMILY_2"/>
    <property type="match status" value="1"/>
</dbReference>
<dbReference type="InterPro" id="IPR018060">
    <property type="entry name" value="HTH_AraC"/>
</dbReference>
<dbReference type="PRINTS" id="PR00032">
    <property type="entry name" value="HTHARAC"/>
</dbReference>
<dbReference type="STRING" id="1566387.QV13_18725"/>
<gene>
    <name evidence="5" type="ORF">QV13_18725</name>
</gene>
<proteinExistence type="predicted"/>
<keyword evidence="3" id="KW-0804">Transcription</keyword>
<keyword evidence="1" id="KW-0805">Transcription regulation</keyword>
<keyword evidence="2" id="KW-0238">DNA-binding</keyword>
<dbReference type="InterPro" id="IPR050204">
    <property type="entry name" value="AraC_XylS_family_regulators"/>
</dbReference>
<evidence type="ECO:0000256" key="2">
    <source>
        <dbReference type="ARBA" id="ARBA00023125"/>
    </source>
</evidence>
<reference evidence="5 6" key="1">
    <citation type="submission" date="2016-08" db="EMBL/GenBank/DDBJ databases">
        <title>Whole genome sequence of Mesorhizobium sp. strain UASWS1009 isolated from industrial sewage.</title>
        <authorList>
            <person name="Crovadore J."/>
            <person name="Calmin G."/>
            <person name="Chablais R."/>
            <person name="Cochard B."/>
            <person name="Lefort F."/>
        </authorList>
    </citation>
    <scope>NUCLEOTIDE SEQUENCE [LARGE SCALE GENOMIC DNA]</scope>
    <source>
        <strain evidence="5 6">UASWS1009</strain>
    </source>
</reference>
<evidence type="ECO:0000259" key="4">
    <source>
        <dbReference type="PROSITE" id="PS01124"/>
    </source>
</evidence>
<keyword evidence="6" id="KW-1185">Reference proteome</keyword>
<feature type="domain" description="HTH araC/xylS-type" evidence="4">
    <location>
        <begin position="64"/>
        <end position="165"/>
    </location>
</feature>
<dbReference type="Pfam" id="PF12833">
    <property type="entry name" value="HTH_18"/>
    <property type="match status" value="1"/>
</dbReference>
<organism evidence="5 6">
    <name type="scientific">Mesorhizobium hungaricum</name>
    <dbReference type="NCBI Taxonomy" id="1566387"/>
    <lineage>
        <taxon>Bacteria</taxon>
        <taxon>Pseudomonadati</taxon>
        <taxon>Pseudomonadota</taxon>
        <taxon>Alphaproteobacteria</taxon>
        <taxon>Hyphomicrobiales</taxon>
        <taxon>Phyllobacteriaceae</taxon>
        <taxon>Mesorhizobium</taxon>
    </lineage>
</organism>
<evidence type="ECO:0000313" key="6">
    <source>
        <dbReference type="Proteomes" id="UP000094412"/>
    </source>
</evidence>
<dbReference type="PANTHER" id="PTHR46796">
    <property type="entry name" value="HTH-TYPE TRANSCRIPTIONAL ACTIVATOR RHAS-RELATED"/>
    <property type="match status" value="1"/>
</dbReference>
<dbReference type="Gene3D" id="1.10.10.60">
    <property type="entry name" value="Homeodomain-like"/>
    <property type="match status" value="1"/>
</dbReference>
<dbReference type="Proteomes" id="UP000094412">
    <property type="component" value="Unassembled WGS sequence"/>
</dbReference>
<evidence type="ECO:0000313" key="5">
    <source>
        <dbReference type="EMBL" id="OCX14501.1"/>
    </source>
</evidence>
<sequence>MRLKGDGLLKRIFATIRRRDPPASDRAREVMTRHIFDLTALVLDGFARGGGKRKDKGIAAARLKLIKQDILERLHDPGLHIDAVARRQGVTPRYIQRLFESEGTTFSDFVRGSRLDLAYRLLHERDLVSTTIATIAYDAGFSDISSFNRAFRRRFELTPSEVRARLLAG</sequence>